<protein>
    <submittedName>
        <fullName evidence="2">Uncharacterized protein</fullName>
    </submittedName>
</protein>
<feature type="signal peptide" evidence="1">
    <location>
        <begin position="1"/>
        <end position="19"/>
    </location>
</feature>
<dbReference type="EMBL" id="GBXM01084128">
    <property type="protein sequence ID" value="JAH24449.1"/>
    <property type="molecule type" value="Transcribed_RNA"/>
</dbReference>
<keyword evidence="1" id="KW-0732">Signal</keyword>
<dbReference type="AlphaFoldDB" id="A0A0E9R5R3"/>
<accession>A0A0E9R5R3</accession>
<feature type="chain" id="PRO_5007401390" evidence="1">
    <location>
        <begin position="20"/>
        <end position="32"/>
    </location>
</feature>
<evidence type="ECO:0000256" key="1">
    <source>
        <dbReference type="SAM" id="SignalP"/>
    </source>
</evidence>
<organism evidence="2">
    <name type="scientific">Anguilla anguilla</name>
    <name type="common">European freshwater eel</name>
    <name type="synonym">Muraena anguilla</name>
    <dbReference type="NCBI Taxonomy" id="7936"/>
    <lineage>
        <taxon>Eukaryota</taxon>
        <taxon>Metazoa</taxon>
        <taxon>Chordata</taxon>
        <taxon>Craniata</taxon>
        <taxon>Vertebrata</taxon>
        <taxon>Euteleostomi</taxon>
        <taxon>Actinopterygii</taxon>
        <taxon>Neopterygii</taxon>
        <taxon>Teleostei</taxon>
        <taxon>Anguilliformes</taxon>
        <taxon>Anguillidae</taxon>
        <taxon>Anguilla</taxon>
    </lineage>
</organism>
<name>A0A0E9R5R3_ANGAN</name>
<dbReference type="EMBL" id="GBXM01046939">
    <property type="protein sequence ID" value="JAH61638.1"/>
    <property type="molecule type" value="Transcribed_RNA"/>
</dbReference>
<evidence type="ECO:0000313" key="2">
    <source>
        <dbReference type="EMBL" id="JAH24449.1"/>
    </source>
</evidence>
<sequence>MFLVDVFLFLMCIFFRHMAFSPHPALCAVRMP</sequence>
<proteinExistence type="predicted"/>
<reference evidence="2" key="2">
    <citation type="journal article" date="2015" name="Fish Shellfish Immunol.">
        <title>Early steps in the European eel (Anguilla anguilla)-Vibrio vulnificus interaction in the gills: Role of the RtxA13 toxin.</title>
        <authorList>
            <person name="Callol A."/>
            <person name="Pajuelo D."/>
            <person name="Ebbesson L."/>
            <person name="Teles M."/>
            <person name="MacKenzie S."/>
            <person name="Amaro C."/>
        </authorList>
    </citation>
    <scope>NUCLEOTIDE SEQUENCE</scope>
</reference>
<dbReference type="EMBL" id="GBXM01045011">
    <property type="protein sequence ID" value="JAH63566.1"/>
    <property type="molecule type" value="Transcribed_RNA"/>
</dbReference>
<reference evidence="2" key="1">
    <citation type="submission" date="2014-11" db="EMBL/GenBank/DDBJ databases">
        <authorList>
            <person name="Amaro Gonzalez C."/>
        </authorList>
    </citation>
    <scope>NUCLEOTIDE SEQUENCE</scope>
</reference>